<dbReference type="GO" id="GO:0030334">
    <property type="term" value="P:regulation of cell migration"/>
    <property type="evidence" value="ECO:0007669"/>
    <property type="project" value="InterPro"/>
</dbReference>
<dbReference type="GO" id="GO:0009897">
    <property type="term" value="C:external side of plasma membrane"/>
    <property type="evidence" value="ECO:0007669"/>
    <property type="project" value="TreeGrafter"/>
</dbReference>
<evidence type="ECO:0000256" key="10">
    <source>
        <dbReference type="SAM" id="SignalP"/>
    </source>
</evidence>
<feature type="transmembrane region" description="Helical" evidence="9">
    <location>
        <begin position="134"/>
        <end position="158"/>
    </location>
</feature>
<evidence type="ECO:0000256" key="4">
    <source>
        <dbReference type="ARBA" id="ARBA00023136"/>
    </source>
</evidence>
<evidence type="ECO:0000256" key="2">
    <source>
        <dbReference type="ARBA" id="ARBA00022475"/>
    </source>
</evidence>
<name>A0A6P3VQ96_CLUHA</name>
<dbReference type="Proteomes" id="UP000515152">
    <property type="component" value="Chromosome 8"/>
</dbReference>
<evidence type="ECO:0000256" key="8">
    <source>
        <dbReference type="ARBA" id="ARBA00023319"/>
    </source>
</evidence>
<dbReference type="GeneID" id="105895290"/>
<dbReference type="GO" id="GO:0043209">
    <property type="term" value="C:myelin sheath"/>
    <property type="evidence" value="ECO:0007669"/>
    <property type="project" value="TreeGrafter"/>
</dbReference>
<dbReference type="AlphaFoldDB" id="A0A6P3VQ96"/>
<organism evidence="11 12">
    <name type="scientific">Clupea harengus</name>
    <name type="common">Atlantic herring</name>
    <dbReference type="NCBI Taxonomy" id="7950"/>
    <lineage>
        <taxon>Eukaryota</taxon>
        <taxon>Metazoa</taxon>
        <taxon>Chordata</taxon>
        <taxon>Craniata</taxon>
        <taxon>Vertebrata</taxon>
        <taxon>Euteleostomi</taxon>
        <taxon>Actinopterygii</taxon>
        <taxon>Neopterygii</taxon>
        <taxon>Teleostei</taxon>
        <taxon>Clupei</taxon>
        <taxon>Clupeiformes</taxon>
        <taxon>Clupeoidei</taxon>
        <taxon>Clupeidae</taxon>
        <taxon>Clupea</taxon>
    </lineage>
</organism>
<evidence type="ECO:0000256" key="6">
    <source>
        <dbReference type="ARBA" id="ARBA00023180"/>
    </source>
</evidence>
<dbReference type="GO" id="GO:0005178">
    <property type="term" value="F:integrin binding"/>
    <property type="evidence" value="ECO:0007669"/>
    <property type="project" value="InterPro"/>
</dbReference>
<dbReference type="GO" id="GO:0051894">
    <property type="term" value="P:positive regulation of focal adhesion assembly"/>
    <property type="evidence" value="ECO:0007669"/>
    <property type="project" value="TreeGrafter"/>
</dbReference>
<proteinExistence type="predicted"/>
<evidence type="ECO:0000256" key="7">
    <source>
        <dbReference type="ARBA" id="ARBA00023288"/>
    </source>
</evidence>
<evidence type="ECO:0000256" key="3">
    <source>
        <dbReference type="ARBA" id="ARBA00022729"/>
    </source>
</evidence>
<keyword evidence="3 10" id="KW-0732">Signal</keyword>
<keyword evidence="2" id="KW-1003">Cell membrane</keyword>
<evidence type="ECO:0000256" key="5">
    <source>
        <dbReference type="ARBA" id="ARBA00023157"/>
    </source>
</evidence>
<keyword evidence="4 9" id="KW-0472">Membrane</keyword>
<keyword evidence="5" id="KW-1015">Disulfide bond</keyword>
<keyword evidence="11" id="KW-1185">Reference proteome</keyword>
<dbReference type="InterPro" id="IPR033292">
    <property type="entry name" value="THY1"/>
</dbReference>
<dbReference type="GO" id="GO:0005925">
    <property type="term" value="C:focal adhesion"/>
    <property type="evidence" value="ECO:0007669"/>
    <property type="project" value="TreeGrafter"/>
</dbReference>
<feature type="chain" id="PRO_5028100407" evidence="10">
    <location>
        <begin position="22"/>
        <end position="159"/>
    </location>
</feature>
<keyword evidence="9" id="KW-0812">Transmembrane</keyword>
<dbReference type="GO" id="GO:0045121">
    <property type="term" value="C:membrane raft"/>
    <property type="evidence" value="ECO:0007669"/>
    <property type="project" value="TreeGrafter"/>
</dbReference>
<protein>
    <submittedName>
        <fullName evidence="12">Thy-1 membrane glycoprotein-like</fullName>
    </submittedName>
</protein>
<accession>A0A6P3VQ96</accession>
<dbReference type="PANTHER" id="PTHR19226:SF2">
    <property type="entry name" value="THY-1 MEMBRANE GLYCOPROTEIN"/>
    <property type="match status" value="1"/>
</dbReference>
<evidence type="ECO:0000256" key="1">
    <source>
        <dbReference type="ARBA" id="ARBA00004236"/>
    </source>
</evidence>
<dbReference type="GO" id="GO:0005096">
    <property type="term" value="F:GTPase activator activity"/>
    <property type="evidence" value="ECO:0007669"/>
    <property type="project" value="TreeGrafter"/>
</dbReference>
<keyword evidence="7" id="KW-0449">Lipoprotein</keyword>
<dbReference type="KEGG" id="char:105895290"/>
<dbReference type="OrthoDB" id="8396829at2759"/>
<sequence>MWTTLPIYGILLGVSVASVLSEKITVCQEGDNDLRVDCQVDPAPNPMRVEYEFSMARGGKETIINTNVSGIMADDKFRRDKAYAEFLDEDVIRLIITDFTLSENTTFMCKLSGNLESVFVEPDQLVPCSAISVFLHYSPLMLSLLFSLYLLLPSWLVAN</sequence>
<comment type="subcellular location">
    <subcellularLocation>
        <location evidence="1">Cell membrane</location>
    </subcellularLocation>
</comment>
<evidence type="ECO:0000313" key="12">
    <source>
        <dbReference type="RefSeq" id="XP_012677365.2"/>
    </source>
</evidence>
<keyword evidence="8" id="KW-0393">Immunoglobulin domain</keyword>
<evidence type="ECO:0000256" key="9">
    <source>
        <dbReference type="SAM" id="Phobius"/>
    </source>
</evidence>
<dbReference type="PANTHER" id="PTHR19226">
    <property type="entry name" value="THY-1 MEMBRANE GLYCOPROTEIN"/>
    <property type="match status" value="1"/>
</dbReference>
<dbReference type="GO" id="GO:0007155">
    <property type="term" value="P:cell adhesion"/>
    <property type="evidence" value="ECO:0007669"/>
    <property type="project" value="InterPro"/>
</dbReference>
<dbReference type="RefSeq" id="XP_012677365.2">
    <property type="nucleotide sequence ID" value="XM_012821911.3"/>
</dbReference>
<feature type="signal peptide" evidence="10">
    <location>
        <begin position="1"/>
        <end position="21"/>
    </location>
</feature>
<keyword evidence="9" id="KW-1133">Transmembrane helix</keyword>
<gene>
    <name evidence="12" type="primary">LOC105895290</name>
</gene>
<keyword evidence="6" id="KW-0325">Glycoprotein</keyword>
<reference evidence="12" key="1">
    <citation type="submission" date="2025-08" db="UniProtKB">
        <authorList>
            <consortium name="RefSeq"/>
        </authorList>
    </citation>
    <scope>IDENTIFICATION</scope>
</reference>
<dbReference type="GO" id="GO:0007229">
    <property type="term" value="P:integrin-mediated signaling pathway"/>
    <property type="evidence" value="ECO:0007669"/>
    <property type="project" value="TreeGrafter"/>
</dbReference>
<dbReference type="GO" id="GO:0030425">
    <property type="term" value="C:dendrite"/>
    <property type="evidence" value="ECO:0007669"/>
    <property type="project" value="TreeGrafter"/>
</dbReference>
<evidence type="ECO:0000313" key="11">
    <source>
        <dbReference type="Proteomes" id="UP000515152"/>
    </source>
</evidence>